<protein>
    <submittedName>
        <fullName evidence="1">Transcriptional regulator NrdR family protein</fullName>
    </submittedName>
</protein>
<dbReference type="Proteomes" id="UP000823485">
    <property type="component" value="Unassembled WGS sequence"/>
</dbReference>
<evidence type="ECO:0000313" key="1">
    <source>
        <dbReference type="EMBL" id="MBM7716053.1"/>
    </source>
</evidence>
<keyword evidence="2" id="KW-1185">Reference proteome</keyword>
<reference evidence="1 2" key="1">
    <citation type="submission" date="2021-01" db="EMBL/GenBank/DDBJ databases">
        <title>Genomic Encyclopedia of Type Strains, Phase IV (KMG-IV): sequencing the most valuable type-strain genomes for metagenomic binning, comparative biology and taxonomic classification.</title>
        <authorList>
            <person name="Goeker M."/>
        </authorList>
    </citation>
    <scope>NUCLEOTIDE SEQUENCE [LARGE SCALE GENOMIC DNA]</scope>
    <source>
        <strain evidence="1 2">DSM 105453</strain>
    </source>
</reference>
<proteinExistence type="predicted"/>
<dbReference type="EMBL" id="JAFBFH010000021">
    <property type="protein sequence ID" value="MBM7716053.1"/>
    <property type="molecule type" value="Genomic_DNA"/>
</dbReference>
<gene>
    <name evidence="1" type="ORF">JOC94_003064</name>
</gene>
<dbReference type="RefSeq" id="WP_205179742.1">
    <property type="nucleotide sequence ID" value="NZ_JAFBFH010000021.1"/>
</dbReference>
<comment type="caution">
    <text evidence="1">The sequence shown here is derived from an EMBL/GenBank/DDBJ whole genome shotgun (WGS) entry which is preliminary data.</text>
</comment>
<organism evidence="1 2">
    <name type="scientific">Siminovitchia thermophila</name>
    <dbReference type="NCBI Taxonomy" id="1245522"/>
    <lineage>
        <taxon>Bacteria</taxon>
        <taxon>Bacillati</taxon>
        <taxon>Bacillota</taxon>
        <taxon>Bacilli</taxon>
        <taxon>Bacillales</taxon>
        <taxon>Bacillaceae</taxon>
        <taxon>Siminovitchia</taxon>
    </lineage>
</organism>
<sequence length="60" mass="6801">MIQTSKVICPICKTTQTEDIHDLAMDTGEMEGSFPHDCENCGKEFTVEFVYKPYVKIIKG</sequence>
<evidence type="ECO:0000313" key="2">
    <source>
        <dbReference type="Proteomes" id="UP000823485"/>
    </source>
</evidence>
<name>A0ABS2RB39_9BACI</name>
<accession>A0ABS2RB39</accession>